<evidence type="ECO:0008006" key="5">
    <source>
        <dbReference type="Google" id="ProtNLM"/>
    </source>
</evidence>
<proteinExistence type="predicted"/>
<keyword evidence="2" id="KW-0732">Signal</keyword>
<name>A0ABV4I9P6_9ACTN</name>
<evidence type="ECO:0000313" key="3">
    <source>
        <dbReference type="EMBL" id="MEZ0494443.1"/>
    </source>
</evidence>
<dbReference type="EMBL" id="JBGGTQ010000011">
    <property type="protein sequence ID" value="MEZ0494443.1"/>
    <property type="molecule type" value="Genomic_DNA"/>
</dbReference>
<evidence type="ECO:0000313" key="4">
    <source>
        <dbReference type="Proteomes" id="UP001566476"/>
    </source>
</evidence>
<keyword evidence="4" id="KW-1185">Reference proteome</keyword>
<reference evidence="3 4" key="1">
    <citation type="submission" date="2024-07" db="EMBL/GenBank/DDBJ databases">
        <authorList>
            <person name="Thanompreechachai J."/>
            <person name="Duangmal K."/>
        </authorList>
    </citation>
    <scope>NUCLEOTIDE SEQUENCE [LARGE SCALE GENOMIC DNA]</scope>
    <source>
        <strain evidence="3 4">TBRC 1896</strain>
    </source>
</reference>
<sequence length="287" mass="27309">MDENTAPRRRGRLLAAGIAGAAALGLAVAGPAAADTADSTATAATLSLLGAPALSSGPVTANSDGTTTSTSGDPTPSLSLLGTQNLITAGVLVQRATATPLGTSAACAGLVGSGGSLTIGADGRCVVAPGTGQGVQIVLAGGLTPTVLKADAIVASCSAAAGGTPTAGVRLVNAKVHRGAAVTATLADHAAPGTTVSVPLVATLKLNSLGNPTPDGVSTSALDLSLVGSLTTLSVGAVTCGPNARTVPTDALPGPALPLAAAALVAVGLRLRRPVLQILDVKGTHRG</sequence>
<feature type="chain" id="PRO_5045690113" description="Secreted protein" evidence="2">
    <location>
        <begin position="35"/>
        <end position="287"/>
    </location>
</feature>
<protein>
    <recommendedName>
        <fullName evidence="5">Secreted protein</fullName>
    </recommendedName>
</protein>
<comment type="caution">
    <text evidence="3">The sequence shown here is derived from an EMBL/GenBank/DDBJ whole genome shotgun (WGS) entry which is preliminary data.</text>
</comment>
<dbReference type="InterPro" id="IPR006311">
    <property type="entry name" value="TAT_signal"/>
</dbReference>
<evidence type="ECO:0000256" key="1">
    <source>
        <dbReference type="SAM" id="MobiDB-lite"/>
    </source>
</evidence>
<feature type="region of interest" description="Disordered" evidence="1">
    <location>
        <begin position="57"/>
        <end position="76"/>
    </location>
</feature>
<dbReference type="PROSITE" id="PS51318">
    <property type="entry name" value="TAT"/>
    <property type="match status" value="1"/>
</dbReference>
<feature type="signal peptide" evidence="2">
    <location>
        <begin position="1"/>
        <end position="34"/>
    </location>
</feature>
<dbReference type="Proteomes" id="UP001566476">
    <property type="component" value="Unassembled WGS sequence"/>
</dbReference>
<evidence type="ECO:0000256" key="2">
    <source>
        <dbReference type="SAM" id="SignalP"/>
    </source>
</evidence>
<dbReference type="RefSeq" id="WP_370720669.1">
    <property type="nucleotide sequence ID" value="NZ_JBGGTQ010000011.1"/>
</dbReference>
<organism evidence="3 4">
    <name type="scientific">Kineococcus mangrovi</name>
    <dbReference type="NCBI Taxonomy" id="1660183"/>
    <lineage>
        <taxon>Bacteria</taxon>
        <taxon>Bacillati</taxon>
        <taxon>Actinomycetota</taxon>
        <taxon>Actinomycetes</taxon>
        <taxon>Kineosporiales</taxon>
        <taxon>Kineosporiaceae</taxon>
        <taxon>Kineococcus</taxon>
    </lineage>
</organism>
<accession>A0ABV4I9P6</accession>
<gene>
    <name evidence="3" type="ORF">AB2L28_19570</name>
</gene>